<proteinExistence type="inferred from homology"/>
<dbReference type="PANTHER" id="PTHR34039:SF1">
    <property type="entry name" value="UPF0102 PROTEIN YRAN"/>
    <property type="match status" value="1"/>
</dbReference>
<dbReference type="InterPro" id="IPR011335">
    <property type="entry name" value="Restrct_endonuc-II-like"/>
</dbReference>
<evidence type="ECO:0000313" key="4">
    <source>
        <dbReference type="Proteomes" id="UP000660021"/>
    </source>
</evidence>
<dbReference type="SUPFAM" id="SSF52980">
    <property type="entry name" value="Restriction endonuclease-like"/>
    <property type="match status" value="1"/>
</dbReference>
<dbReference type="NCBIfam" id="NF009150">
    <property type="entry name" value="PRK12497.1-3"/>
    <property type="match status" value="1"/>
</dbReference>
<dbReference type="InterPro" id="IPR003509">
    <property type="entry name" value="UPF0102_YraN-like"/>
</dbReference>
<comment type="caution">
    <text evidence="3">The sequence shown here is derived from an EMBL/GenBank/DDBJ whole genome shotgun (WGS) entry which is preliminary data.</text>
</comment>
<dbReference type="Pfam" id="PF02021">
    <property type="entry name" value="UPF0102"/>
    <property type="match status" value="1"/>
</dbReference>
<dbReference type="PANTHER" id="PTHR34039">
    <property type="entry name" value="UPF0102 PROTEIN YRAN"/>
    <property type="match status" value="1"/>
</dbReference>
<evidence type="ECO:0000313" key="3">
    <source>
        <dbReference type="EMBL" id="MBC5731019.1"/>
    </source>
</evidence>
<accession>A0ABR7HU40</accession>
<sequence>MSGRRAEERGRWGEEQVERELQRRGYIIRARRYRSRYGEIDLIAENEAFLAFVEVKFRSSCAYGSGLEAVDARKQCRLRQTAELYLSANPTEKQPRFDVAEVCLAEEAGRVTITYIENAF</sequence>
<organism evidence="3 4">
    <name type="scientific">Pseudoflavonifractor hominis</name>
    <dbReference type="NCBI Taxonomy" id="2763059"/>
    <lineage>
        <taxon>Bacteria</taxon>
        <taxon>Bacillati</taxon>
        <taxon>Bacillota</taxon>
        <taxon>Clostridia</taxon>
        <taxon>Eubacteriales</taxon>
        <taxon>Oscillospiraceae</taxon>
        <taxon>Pseudoflavonifractor</taxon>
    </lineage>
</organism>
<dbReference type="NCBIfam" id="TIGR00252">
    <property type="entry name" value="YraN family protein"/>
    <property type="match status" value="1"/>
</dbReference>
<dbReference type="HAMAP" id="MF_00048">
    <property type="entry name" value="UPF0102"/>
    <property type="match status" value="1"/>
</dbReference>
<reference evidence="3 4" key="1">
    <citation type="submission" date="2020-08" db="EMBL/GenBank/DDBJ databases">
        <title>Genome public.</title>
        <authorList>
            <person name="Liu C."/>
            <person name="Sun Q."/>
        </authorList>
    </citation>
    <scope>NUCLEOTIDE SEQUENCE [LARGE SCALE GENOMIC DNA]</scope>
    <source>
        <strain evidence="3 4">New-38</strain>
    </source>
</reference>
<dbReference type="CDD" id="cd20736">
    <property type="entry name" value="PoNe_Nuclease"/>
    <property type="match status" value="1"/>
</dbReference>
<comment type="similarity">
    <text evidence="1 2">Belongs to the UPF0102 family.</text>
</comment>
<dbReference type="RefSeq" id="WP_186963806.1">
    <property type="nucleotide sequence ID" value="NZ_JACOPR010000005.1"/>
</dbReference>
<evidence type="ECO:0000256" key="2">
    <source>
        <dbReference type="HAMAP-Rule" id="MF_00048"/>
    </source>
</evidence>
<dbReference type="Proteomes" id="UP000660021">
    <property type="component" value="Unassembled WGS sequence"/>
</dbReference>
<protein>
    <recommendedName>
        <fullName evidence="2">UPF0102 protein H8S34_09285</fullName>
    </recommendedName>
</protein>
<name>A0ABR7HU40_9FIRM</name>
<gene>
    <name evidence="3" type="ORF">H8S34_09285</name>
</gene>
<dbReference type="InterPro" id="IPR011856">
    <property type="entry name" value="tRNA_endonuc-like_dom_sf"/>
</dbReference>
<dbReference type="Gene3D" id="3.40.1350.10">
    <property type="match status" value="1"/>
</dbReference>
<keyword evidence="4" id="KW-1185">Reference proteome</keyword>
<dbReference type="EMBL" id="JACOPR010000005">
    <property type="protein sequence ID" value="MBC5731019.1"/>
    <property type="molecule type" value="Genomic_DNA"/>
</dbReference>
<evidence type="ECO:0000256" key="1">
    <source>
        <dbReference type="ARBA" id="ARBA00006738"/>
    </source>
</evidence>